<evidence type="ECO:0000313" key="2">
    <source>
        <dbReference type="EMBL" id="KAG0687573.1"/>
    </source>
</evidence>
<reference evidence="2" key="1">
    <citation type="submission" date="2020-11" db="EMBL/GenBank/DDBJ databases">
        <title>Kefir isolates.</title>
        <authorList>
            <person name="Marcisauskas S."/>
            <person name="Kim Y."/>
            <person name="Blasche S."/>
        </authorList>
    </citation>
    <scope>NUCLEOTIDE SEQUENCE</scope>
    <source>
        <strain evidence="2">Olga-1</strain>
    </source>
</reference>
<dbReference type="PANTHER" id="PTHR43162">
    <property type="match status" value="1"/>
</dbReference>
<dbReference type="PANTHER" id="PTHR43162:SF1">
    <property type="entry name" value="PRESTALK A DIFFERENTIATION PROTEIN A"/>
    <property type="match status" value="1"/>
</dbReference>
<sequence length="293" mass="32315">MKVVLMGSRGHVAKPLTDILVSKGIDTTVITRSEDNAKLIRESGATAAVGSGFDKEFLTKTFRDADCVFVLLAGDIFLADALDQMIKQDTVICDAILESAVENVVYLSSIGSDSPDLGFHYYCEEVVKKKLGGLRSVVFVRPTGFFTNLFNYMSTLKSQKAIYSNSPRNQVLTFVHPDDIAKVCADLILTPELKEKFKIIGVESDRADAVELEKLFSDALGTDIKYITISDDDALAGFMKLGITKENGKKVINFYSDKYHNEAIANVNKHTNVIGTHKLADYLKTDFVPVYNS</sequence>
<accession>A0A9P7BFS1</accession>
<dbReference type="InterPro" id="IPR051604">
    <property type="entry name" value="Ergot_Alk_Oxidoreductase"/>
</dbReference>
<evidence type="ECO:0000313" key="3">
    <source>
        <dbReference type="Proteomes" id="UP000697127"/>
    </source>
</evidence>
<feature type="domain" description="NmrA-like" evidence="1">
    <location>
        <begin position="2"/>
        <end position="235"/>
    </location>
</feature>
<dbReference type="AlphaFoldDB" id="A0A9P7BFS1"/>
<dbReference type="Proteomes" id="UP000697127">
    <property type="component" value="Unassembled WGS sequence"/>
</dbReference>
<dbReference type="EMBL" id="PUHW01000243">
    <property type="protein sequence ID" value="KAG0687573.1"/>
    <property type="molecule type" value="Genomic_DNA"/>
</dbReference>
<dbReference type="Pfam" id="PF05368">
    <property type="entry name" value="NmrA"/>
    <property type="match status" value="1"/>
</dbReference>
<protein>
    <recommendedName>
        <fullName evidence="1">NmrA-like domain-containing protein</fullName>
    </recommendedName>
</protein>
<evidence type="ECO:0000259" key="1">
    <source>
        <dbReference type="Pfam" id="PF05368"/>
    </source>
</evidence>
<organism evidence="2 3">
    <name type="scientific">Pichia californica</name>
    <dbReference type="NCBI Taxonomy" id="460514"/>
    <lineage>
        <taxon>Eukaryota</taxon>
        <taxon>Fungi</taxon>
        <taxon>Dikarya</taxon>
        <taxon>Ascomycota</taxon>
        <taxon>Saccharomycotina</taxon>
        <taxon>Pichiomycetes</taxon>
        <taxon>Pichiales</taxon>
        <taxon>Pichiaceae</taxon>
        <taxon>Pichia</taxon>
    </lineage>
</organism>
<name>A0A9P7BFS1_9ASCO</name>
<dbReference type="SUPFAM" id="SSF51735">
    <property type="entry name" value="NAD(P)-binding Rossmann-fold domains"/>
    <property type="match status" value="1"/>
</dbReference>
<dbReference type="InterPro" id="IPR036291">
    <property type="entry name" value="NAD(P)-bd_dom_sf"/>
</dbReference>
<comment type="caution">
    <text evidence="2">The sequence shown here is derived from an EMBL/GenBank/DDBJ whole genome shotgun (WGS) entry which is preliminary data.</text>
</comment>
<dbReference type="InterPro" id="IPR008030">
    <property type="entry name" value="NmrA-like"/>
</dbReference>
<gene>
    <name evidence="2" type="ORF">C6P40_002176</name>
</gene>
<keyword evidence="3" id="KW-1185">Reference proteome</keyword>
<dbReference type="OrthoDB" id="419598at2759"/>
<proteinExistence type="predicted"/>
<dbReference type="Gene3D" id="3.40.50.720">
    <property type="entry name" value="NAD(P)-binding Rossmann-like Domain"/>
    <property type="match status" value="1"/>
</dbReference>